<dbReference type="GeneID" id="94428702"/>
<reference evidence="4 5" key="1">
    <citation type="journal article" date="2017" name="Int. J. Parasitol.">
        <title>The genome of the protozoan parasite Cystoisospora suis and a reverse vaccinology approach to identify vaccine candidates.</title>
        <authorList>
            <person name="Palmieri N."/>
            <person name="Shrestha A."/>
            <person name="Ruttkowski B."/>
            <person name="Beck T."/>
            <person name="Vogl C."/>
            <person name="Tomley F."/>
            <person name="Blake D.P."/>
            <person name="Joachim A."/>
        </authorList>
    </citation>
    <scope>NUCLEOTIDE SEQUENCE [LARGE SCALE GENOMIC DNA]</scope>
    <source>
        <strain evidence="4 5">Wien I</strain>
    </source>
</reference>
<accession>A0A2C6KXY7</accession>
<organism evidence="4 5">
    <name type="scientific">Cystoisospora suis</name>
    <dbReference type="NCBI Taxonomy" id="483139"/>
    <lineage>
        <taxon>Eukaryota</taxon>
        <taxon>Sar</taxon>
        <taxon>Alveolata</taxon>
        <taxon>Apicomplexa</taxon>
        <taxon>Conoidasida</taxon>
        <taxon>Coccidia</taxon>
        <taxon>Eucoccidiorida</taxon>
        <taxon>Eimeriorina</taxon>
        <taxon>Sarcocystidae</taxon>
        <taxon>Cystoisospora</taxon>
    </lineage>
</organism>
<protein>
    <submittedName>
        <fullName evidence="4">Ribosomal protein s12</fullName>
    </submittedName>
</protein>
<evidence type="ECO:0000313" key="5">
    <source>
        <dbReference type="Proteomes" id="UP000221165"/>
    </source>
</evidence>
<dbReference type="CDD" id="cd03368">
    <property type="entry name" value="Ribosomal_S12"/>
    <property type="match status" value="1"/>
</dbReference>
<comment type="similarity">
    <text evidence="1">Belongs to the universal ribosomal protein uS12 family.</text>
</comment>
<dbReference type="SUPFAM" id="SSF50249">
    <property type="entry name" value="Nucleic acid-binding proteins"/>
    <property type="match status" value="1"/>
</dbReference>
<dbReference type="Pfam" id="PF00164">
    <property type="entry name" value="Ribosom_S12_S23"/>
    <property type="match status" value="1"/>
</dbReference>
<dbReference type="VEuPathDB" id="ToxoDB:CSUI_005314"/>
<dbReference type="GO" id="GO:0003735">
    <property type="term" value="F:structural constituent of ribosome"/>
    <property type="evidence" value="ECO:0007669"/>
    <property type="project" value="InterPro"/>
</dbReference>
<dbReference type="RefSeq" id="XP_067922540.1">
    <property type="nucleotide sequence ID" value="XM_068065491.1"/>
</dbReference>
<evidence type="ECO:0000256" key="2">
    <source>
        <dbReference type="ARBA" id="ARBA00022980"/>
    </source>
</evidence>
<dbReference type="PANTHER" id="PTHR11652">
    <property type="entry name" value="30S RIBOSOMAL PROTEIN S12 FAMILY MEMBER"/>
    <property type="match status" value="1"/>
</dbReference>
<keyword evidence="2 4" id="KW-0689">Ribosomal protein</keyword>
<proteinExistence type="inferred from homology"/>
<dbReference type="EMBL" id="MIGC01002571">
    <property type="protein sequence ID" value="PHJ20855.1"/>
    <property type="molecule type" value="Genomic_DNA"/>
</dbReference>
<dbReference type="InterPro" id="IPR005679">
    <property type="entry name" value="Ribosomal_uS12_bac"/>
</dbReference>
<dbReference type="InterPro" id="IPR006032">
    <property type="entry name" value="Ribosomal_uS12"/>
</dbReference>
<evidence type="ECO:0000256" key="3">
    <source>
        <dbReference type="ARBA" id="ARBA00023274"/>
    </source>
</evidence>
<dbReference type="OrthoDB" id="414309at2759"/>
<evidence type="ECO:0000256" key="1">
    <source>
        <dbReference type="ARBA" id="ARBA00005657"/>
    </source>
</evidence>
<dbReference type="AlphaFoldDB" id="A0A2C6KXY7"/>
<dbReference type="PRINTS" id="PR01034">
    <property type="entry name" value="RIBOSOMALS12"/>
</dbReference>
<dbReference type="GO" id="GO:0006412">
    <property type="term" value="P:translation"/>
    <property type="evidence" value="ECO:0007669"/>
    <property type="project" value="InterPro"/>
</dbReference>
<evidence type="ECO:0000313" key="4">
    <source>
        <dbReference type="EMBL" id="PHJ20855.1"/>
    </source>
</evidence>
<comment type="caution">
    <text evidence="4">The sequence shown here is derived from an EMBL/GenBank/DDBJ whole genome shotgun (WGS) entry which is preliminary data.</text>
</comment>
<dbReference type="InterPro" id="IPR012340">
    <property type="entry name" value="NA-bd_OB-fold"/>
</dbReference>
<dbReference type="GO" id="GO:0015935">
    <property type="term" value="C:small ribosomal subunit"/>
    <property type="evidence" value="ECO:0007669"/>
    <property type="project" value="InterPro"/>
</dbReference>
<name>A0A2C6KXY7_9APIC</name>
<keyword evidence="5" id="KW-1185">Reference proteome</keyword>
<sequence>MALNIPSPIRGAALFVTSAASGCPTVLSETPKRSSRLANLPTASSISLCPFRPRCVDECRKGFLGLWRKSRYGVSPHGQSSILRGISQPFSEDTPGSFRRGWLPHGQVATKILSTAGQTVSAEELSIASSGSVTGTSYSFTLNSDFSFSTLSASCASSSSHLSSTPSGALFRPSSSALPPTTCALRSPTFGISCSGSACVPTKDARNFSTRSISGRLFYKRRPLQVPKLKPPNVRSKWLEGAPQKKGICVKVRVQTPRKPNSGLRKVARVRLSTGRTVLVYIPGIGHNLNVHSVVLVRGGRCKDVPGWCVYLFFCQQLQSGEGRGRFASCKEPREEEIQVWGEAFCR</sequence>
<dbReference type="Gene3D" id="2.40.50.140">
    <property type="entry name" value="Nucleic acid-binding proteins"/>
    <property type="match status" value="1"/>
</dbReference>
<dbReference type="Proteomes" id="UP000221165">
    <property type="component" value="Unassembled WGS sequence"/>
</dbReference>
<gene>
    <name evidence="4" type="ORF">CSUI_005314</name>
</gene>
<keyword evidence="3" id="KW-0687">Ribonucleoprotein</keyword>